<accession>A0AAN6VJC3</accession>
<dbReference type="AlphaFoldDB" id="A0AAN6VJC3"/>
<evidence type="ECO:0000256" key="1">
    <source>
        <dbReference type="ARBA" id="ARBA00022723"/>
    </source>
</evidence>
<keyword evidence="3 6" id="KW-0863">Zinc-finger</keyword>
<dbReference type="FunFam" id="3.30.160.60:FF:002343">
    <property type="entry name" value="Zinc finger protein 33A"/>
    <property type="match status" value="1"/>
</dbReference>
<feature type="domain" description="C2H2-type" evidence="8">
    <location>
        <begin position="289"/>
        <end position="314"/>
    </location>
</feature>
<feature type="compositionally biased region" description="Polar residues" evidence="7">
    <location>
        <begin position="118"/>
        <end position="131"/>
    </location>
</feature>
<dbReference type="SMART" id="SM00355">
    <property type="entry name" value="ZnF_C2H2"/>
    <property type="match status" value="4"/>
</dbReference>
<proteinExistence type="predicted"/>
<keyword evidence="1" id="KW-0479">Metal-binding</keyword>
<dbReference type="FunFam" id="3.30.160.60:FF:000072">
    <property type="entry name" value="zinc finger protein 143 isoform X1"/>
    <property type="match status" value="1"/>
</dbReference>
<evidence type="ECO:0000256" key="6">
    <source>
        <dbReference type="PROSITE-ProRule" id="PRU00042"/>
    </source>
</evidence>
<dbReference type="SUPFAM" id="SSF57667">
    <property type="entry name" value="beta-beta-alpha zinc fingers"/>
    <property type="match status" value="3"/>
</dbReference>
<feature type="domain" description="C2H2-type" evidence="8">
    <location>
        <begin position="230"/>
        <end position="257"/>
    </location>
</feature>
<dbReference type="Pfam" id="PF00096">
    <property type="entry name" value="zf-C2H2"/>
    <property type="match status" value="3"/>
</dbReference>
<comment type="caution">
    <text evidence="9">The sequence shown here is derived from an EMBL/GenBank/DDBJ whole genome shotgun (WGS) entry which is preliminary data.</text>
</comment>
<dbReference type="PANTHER" id="PTHR14003">
    <property type="entry name" value="TRANSCRIPTIONAL REPRESSOR PROTEIN YY"/>
    <property type="match status" value="1"/>
</dbReference>
<dbReference type="PROSITE" id="PS00028">
    <property type="entry name" value="ZINC_FINGER_C2H2_1"/>
    <property type="match status" value="4"/>
</dbReference>
<feature type="domain" description="C2H2-type" evidence="8">
    <location>
        <begin position="200"/>
        <end position="229"/>
    </location>
</feature>
<evidence type="ECO:0000313" key="10">
    <source>
        <dbReference type="Proteomes" id="UP001302745"/>
    </source>
</evidence>
<feature type="region of interest" description="Disordered" evidence="7">
    <location>
        <begin position="113"/>
        <end position="145"/>
    </location>
</feature>
<dbReference type="GO" id="GO:0000981">
    <property type="term" value="F:DNA-binding transcription factor activity, RNA polymerase II-specific"/>
    <property type="evidence" value="ECO:0007669"/>
    <property type="project" value="UniProtKB-ARBA"/>
</dbReference>
<dbReference type="PROSITE" id="PS50157">
    <property type="entry name" value="ZINC_FINGER_C2H2_2"/>
    <property type="match status" value="4"/>
</dbReference>
<feature type="compositionally biased region" description="Basic and acidic residues" evidence="7">
    <location>
        <begin position="174"/>
        <end position="190"/>
    </location>
</feature>
<dbReference type="GO" id="GO:0000978">
    <property type="term" value="F:RNA polymerase II cis-regulatory region sequence-specific DNA binding"/>
    <property type="evidence" value="ECO:0007669"/>
    <property type="project" value="TreeGrafter"/>
</dbReference>
<dbReference type="GO" id="GO:0000785">
    <property type="term" value="C:chromatin"/>
    <property type="evidence" value="ECO:0007669"/>
    <property type="project" value="TreeGrafter"/>
</dbReference>
<dbReference type="InterPro" id="IPR013087">
    <property type="entry name" value="Znf_C2H2_type"/>
</dbReference>
<evidence type="ECO:0000256" key="4">
    <source>
        <dbReference type="ARBA" id="ARBA00022833"/>
    </source>
</evidence>
<evidence type="ECO:0000256" key="2">
    <source>
        <dbReference type="ARBA" id="ARBA00022737"/>
    </source>
</evidence>
<dbReference type="InterPro" id="IPR036236">
    <property type="entry name" value="Znf_C2H2_sf"/>
</dbReference>
<name>A0AAN6VJC3_9PEZI</name>
<feature type="region of interest" description="Disordered" evidence="7">
    <location>
        <begin position="1"/>
        <end position="26"/>
    </location>
</feature>
<keyword evidence="2" id="KW-0677">Repeat</keyword>
<protein>
    <recommendedName>
        <fullName evidence="5">C2H2 type master regulator of conidiophore development brlA</fullName>
    </recommendedName>
</protein>
<feature type="compositionally biased region" description="Polar residues" evidence="7">
    <location>
        <begin position="1"/>
        <end position="11"/>
    </location>
</feature>
<dbReference type="GO" id="GO:0008270">
    <property type="term" value="F:zinc ion binding"/>
    <property type="evidence" value="ECO:0007669"/>
    <property type="project" value="UniProtKB-KW"/>
</dbReference>
<feature type="domain" description="C2H2-type" evidence="8">
    <location>
        <begin position="258"/>
        <end position="285"/>
    </location>
</feature>
<evidence type="ECO:0000256" key="3">
    <source>
        <dbReference type="ARBA" id="ARBA00022771"/>
    </source>
</evidence>
<evidence type="ECO:0000256" key="5">
    <source>
        <dbReference type="ARBA" id="ARBA00044085"/>
    </source>
</evidence>
<dbReference type="Proteomes" id="UP001302745">
    <property type="component" value="Unassembled WGS sequence"/>
</dbReference>
<gene>
    <name evidence="9" type="ORF">C8A00DRAFT_16079</name>
</gene>
<feature type="region of interest" description="Disordered" evidence="7">
    <location>
        <begin position="174"/>
        <end position="198"/>
    </location>
</feature>
<evidence type="ECO:0000313" key="9">
    <source>
        <dbReference type="EMBL" id="KAK4152623.1"/>
    </source>
</evidence>
<dbReference type="EMBL" id="MU856967">
    <property type="protein sequence ID" value="KAK4152623.1"/>
    <property type="molecule type" value="Genomic_DNA"/>
</dbReference>
<reference evidence="9" key="1">
    <citation type="journal article" date="2023" name="Mol. Phylogenet. Evol.">
        <title>Genome-scale phylogeny and comparative genomics of the fungal order Sordariales.</title>
        <authorList>
            <person name="Hensen N."/>
            <person name="Bonometti L."/>
            <person name="Westerberg I."/>
            <person name="Brannstrom I.O."/>
            <person name="Guillou S."/>
            <person name="Cros-Aarteil S."/>
            <person name="Calhoun S."/>
            <person name="Haridas S."/>
            <person name="Kuo A."/>
            <person name="Mondo S."/>
            <person name="Pangilinan J."/>
            <person name="Riley R."/>
            <person name="LaButti K."/>
            <person name="Andreopoulos B."/>
            <person name="Lipzen A."/>
            <person name="Chen C."/>
            <person name="Yan M."/>
            <person name="Daum C."/>
            <person name="Ng V."/>
            <person name="Clum A."/>
            <person name="Steindorff A."/>
            <person name="Ohm R.A."/>
            <person name="Martin F."/>
            <person name="Silar P."/>
            <person name="Natvig D.O."/>
            <person name="Lalanne C."/>
            <person name="Gautier V."/>
            <person name="Ament-Velasquez S.L."/>
            <person name="Kruys A."/>
            <person name="Hutchinson M.I."/>
            <person name="Powell A.J."/>
            <person name="Barry K."/>
            <person name="Miller A.N."/>
            <person name="Grigoriev I.V."/>
            <person name="Debuchy R."/>
            <person name="Gladieux P."/>
            <person name="Hiltunen Thoren M."/>
            <person name="Johannesson H."/>
        </authorList>
    </citation>
    <scope>NUCLEOTIDE SEQUENCE</scope>
    <source>
        <strain evidence="9">CBS 538.74</strain>
    </source>
</reference>
<dbReference type="FunFam" id="3.30.160.60:FF:000100">
    <property type="entry name" value="Zinc finger 45-like"/>
    <property type="match status" value="1"/>
</dbReference>
<evidence type="ECO:0000259" key="8">
    <source>
        <dbReference type="PROSITE" id="PS50157"/>
    </source>
</evidence>
<dbReference type="PANTHER" id="PTHR14003:SF19">
    <property type="entry name" value="YY2 TRANSCRIPTION FACTOR"/>
    <property type="match status" value="1"/>
</dbReference>
<organism evidence="9 10">
    <name type="scientific">Chaetomidium leptoderma</name>
    <dbReference type="NCBI Taxonomy" id="669021"/>
    <lineage>
        <taxon>Eukaryota</taxon>
        <taxon>Fungi</taxon>
        <taxon>Dikarya</taxon>
        <taxon>Ascomycota</taxon>
        <taxon>Pezizomycotina</taxon>
        <taxon>Sordariomycetes</taxon>
        <taxon>Sordariomycetidae</taxon>
        <taxon>Sordariales</taxon>
        <taxon>Chaetomiaceae</taxon>
        <taxon>Chaetomidium</taxon>
    </lineage>
</organism>
<dbReference type="GO" id="GO:0005667">
    <property type="term" value="C:transcription regulator complex"/>
    <property type="evidence" value="ECO:0007669"/>
    <property type="project" value="TreeGrafter"/>
</dbReference>
<evidence type="ECO:0000256" key="7">
    <source>
        <dbReference type="SAM" id="MobiDB-lite"/>
    </source>
</evidence>
<dbReference type="Gene3D" id="3.30.160.60">
    <property type="entry name" value="Classic Zinc Finger"/>
    <property type="match status" value="4"/>
</dbReference>
<keyword evidence="10" id="KW-1185">Reference proteome</keyword>
<sequence>MALGSLPSTTEAWGRWPQPQHGGPDFNMMDAASMVPYDCRTPATAAPMPRPELAQHFLPGPFNPAPMPSPASPQYQAPISYGGYNLYSQPQMLDAPFRHNESIHERMDGMPFLKRSRSPSIKSEARSTTWDSPPPKADITNVRVPGPPFHQFNTAIDKLVRVIEAKLEILSPKEESVQPDEKMEEQDTQRGRGKGKRKRFCCDIPGCSKMFAQKNNLDTHRRSHTGESPYTCPHCFSGFTQSVNLKSHINRHTGARPYKCPECPKRFPQPSNVKAHMKTHVRRELRAHWVCRFANCQKAFTAKGNLKNHQNTYHVEAIEAFKAKLAATMDKGTLSEEEQEMARYIADVHNLANKGIKGRGKGRKVRRVTNPMNTTTVHANPYPMSLLQQGLPNLRAPPQQPTMQQHGLPMYGLSNPAAYSMSRPPNNMLFGGGLAINTRDTYGHGGYGMLDSDQLSDASSVHGSTPVMHMYEEEHARELAFGERLY</sequence>
<keyword evidence="4" id="KW-0862">Zinc</keyword>
<reference evidence="9" key="2">
    <citation type="submission" date="2023-05" db="EMBL/GenBank/DDBJ databases">
        <authorList>
            <consortium name="Lawrence Berkeley National Laboratory"/>
            <person name="Steindorff A."/>
            <person name="Hensen N."/>
            <person name="Bonometti L."/>
            <person name="Westerberg I."/>
            <person name="Brannstrom I.O."/>
            <person name="Guillou S."/>
            <person name="Cros-Aarteil S."/>
            <person name="Calhoun S."/>
            <person name="Haridas S."/>
            <person name="Kuo A."/>
            <person name="Mondo S."/>
            <person name="Pangilinan J."/>
            <person name="Riley R."/>
            <person name="Labutti K."/>
            <person name="Andreopoulos B."/>
            <person name="Lipzen A."/>
            <person name="Chen C."/>
            <person name="Yanf M."/>
            <person name="Daum C."/>
            <person name="Ng V."/>
            <person name="Clum A."/>
            <person name="Ohm R."/>
            <person name="Martin F."/>
            <person name="Silar P."/>
            <person name="Natvig D."/>
            <person name="Lalanne C."/>
            <person name="Gautier V."/>
            <person name="Ament-Velasquez S.L."/>
            <person name="Kruys A."/>
            <person name="Hutchinson M.I."/>
            <person name="Powell A.J."/>
            <person name="Barry K."/>
            <person name="Miller A.N."/>
            <person name="Grigoriev I.V."/>
            <person name="Debuchy R."/>
            <person name="Gladieux P."/>
            <person name="Thoren M.H."/>
            <person name="Johannesson H."/>
        </authorList>
    </citation>
    <scope>NUCLEOTIDE SEQUENCE</scope>
    <source>
        <strain evidence="9">CBS 538.74</strain>
    </source>
</reference>